<dbReference type="Pfam" id="PF00069">
    <property type="entry name" value="Pkinase"/>
    <property type="match status" value="1"/>
</dbReference>
<dbReference type="Gene3D" id="1.10.510.10">
    <property type="entry name" value="Transferase(Phosphotransferase) domain 1"/>
    <property type="match status" value="1"/>
</dbReference>
<evidence type="ECO:0000256" key="8">
    <source>
        <dbReference type="SAM" id="MobiDB-lite"/>
    </source>
</evidence>
<feature type="region of interest" description="Disordered" evidence="8">
    <location>
        <begin position="1013"/>
        <end position="1266"/>
    </location>
</feature>
<dbReference type="SUPFAM" id="SSF56112">
    <property type="entry name" value="Protein kinase-like (PK-like)"/>
    <property type="match status" value="1"/>
</dbReference>
<dbReference type="PROSITE" id="PS00107">
    <property type="entry name" value="PROTEIN_KINASE_ATP"/>
    <property type="match status" value="1"/>
</dbReference>
<dbReference type="Proteomes" id="UP000887572">
    <property type="component" value="Unplaced"/>
</dbReference>
<sequence length="2125" mass="228510">MTIVLSRGDGGAVAVGGIVAAAASGGAGAGLPLTCSSTHRARGVPFGGNGGGGGCGRYGGNNRYRRAVNSVAGSGSSMLGGHPLAGADPASTKRDIKHRFEITAKLGSGTYGKVSLAFDHKTEREVAVKLIRKSAIENKQDLVRIRREIRIMSMLNHPNIIQIYEVFENKDKIILVMEYANGGELYDYVSKNGSLPEAEARRIFRQITSAVLYCHKNKVAHRDLKLENILLDARNNAKIADFGLSNYFGQRHKLLNTFCGSPLYASPEIINGTPYKGPEVDCWSLGILLYTLVYGSMPFDGRDFNRMVRQIKRGAYYEPDTPSTASMLVRNMLRVNPDRRATIYDIASHWWLNLEENMPIIQELPENQITDPTPLDERAEIMVVQELADETDVFMEFGHLSQATRRKIEEFRRRRKEAEEYNEQSPIKPPKARRTSRPEQAEEEEMSAQDKMLTATTAPEQPPPPTKPVEAEAEKSAFHDPLERLKQLENRLQTGKRTSPGPVEDKKATETPKEAKKEPPKKLEKEQEQQQTKQTKRKPSLKRQESVKEKQQQRAEKIAKVDGTTPSPAAPKEPTKKPTVTTTTTTTVPTTTSTASASVSASGTADPQRYWRLETDSLNALMNQVLEQMERGPVSINLIARIKAHPFYDARPEVKELLESIIAAQPADVQKQTSKLIQQQSKQMCNNKALTETPPTRNRTSAAAAPVQRNFSRVDSKTRRSEKVERTATTSSAATVAAENNNNNNNNTVAPPAAPDTVSPPVPDTVVSPKLLPPAPPPEQRKAQFRRRKEERRWHSVEVGFSTDSSSTEEASAVAPNVPSAEQAVPMMIAAGAYVDNKSATAGLPNAVRKASAVVAVAPQMAAPRFVGTARVSRSEPYEYDDEDEEEEDDYDEDEDFFDAEEDEEEYESEIDELADDVEQVAAGAELAAPVSPPGATLRGRHATEALEAASATLPQQSQRKPSAPKIVERAASDTAPPMSPPAAQNAQQLNTLERGLAKRVSKGKYQFVAHPNIAEYGRGVSAEAESPPPTKRRIGGPQPRPEHSPILFDKAKDYLMRYPDTGDDDEDAEGVASEGLLVQKKSSTKPSKEEQEQQQQNGSAWLKNQDPDVPSLSEMDMDNSSSSSTAITPLAPPLHTDDAGGGGAGGARGVESVQQSKGKERKETKGRGERRRTTTTTEEESEEEEEEEEETSTPFRPRPSTIIGFRTIQPMGTDGVCKEAPIVQVKPQTSQPQSPAPAQSPTQRQPPSQYTQQRAKLLNRNSASPSPMLLSTVVIAGSPPPATVVRTGGGTVASAALSPVAPEAPPSPAPPPDPASSSPPPPQPLRYETAAAFIRRKNRERRARHLTVAVTELVPVRQDEWTTRFPSVDQPDYQQQLSPPNDFTTANKRKSSIGAQKLDAQTSPGLGYQRPSYLDERKLPYGASAGGVETNFPRQTYVDRRKSFHEMSPPSDEAPYDRYAIAGGYFNSLVGNTHMPSNISRYEDEVYNAFKPFGGAGGTSGGWSRGQDKERFEVYKTMAERSAEFGRNDTSNYQHRMGAGGSCYYPGERPLSSYAGGSTNLAQLRQPRIVDDGYGGTGGAHCGAGGGTVPYDRRRSVYELERPGNNDYAAGGVFYGQHHAPMPEPDSPPGGGRYRRRIGATLRDADGRRAAYATRSQSNDHLCALSSRACDDYDPPYYDTVNNARYMASDTAGAMGYGGAGGMGPPDYSYVSYHDTGAMGQNRPSLGTIGRQEPLDMGAAPSRSILKNKQAYEMEPRAQIQPTVGTGGPSHAGLMGRLRRLASVEKSYGIGTDELLMSGGAVTDPYQQHRYGGISGGPGGYSSRRYGGSSDHLPTTTTVLPPSYQQQQQQSVPPMGGGTYVGGGGMYFHTSLDSADYDPYGVENAPIRKRSVGGGAGGGGFLNLARRRTTEVRLQPEVNGGAIAGGHTAAVGRARETSALLDEEFKRPRSPIDRIKSLFRGNSKSRDSHHQPVTPQAMAAAAAPASSAHFSAASASTRFASAIGASGVPSSAAAAYGGVGGSTVGGGGYGSGVGSYMGGGSGGAGTTAGCYKRYGAAGPLVGGSGGGGGAYGAGGTGGYGTPAAGHHYHNSRYSNGGASAGAGYGRPNVGGMPRSNWYDTDTHL</sequence>
<evidence type="ECO:0000256" key="7">
    <source>
        <dbReference type="SAM" id="Coils"/>
    </source>
</evidence>
<keyword evidence="3 6" id="KW-0547">Nucleotide-binding</keyword>
<dbReference type="InterPro" id="IPR008271">
    <property type="entry name" value="Ser/Thr_kinase_AS"/>
</dbReference>
<dbReference type="PANTHER" id="PTHR24346:SF93">
    <property type="entry name" value="NUAK FAMILY SNF1-LIKE KINASE 1"/>
    <property type="match status" value="1"/>
</dbReference>
<evidence type="ECO:0000256" key="5">
    <source>
        <dbReference type="ARBA" id="ARBA00022840"/>
    </source>
</evidence>
<dbReference type="CDD" id="cd14073">
    <property type="entry name" value="STKc_NUAK"/>
    <property type="match status" value="1"/>
</dbReference>
<dbReference type="PROSITE" id="PS00108">
    <property type="entry name" value="PROTEIN_KINASE_ST"/>
    <property type="match status" value="1"/>
</dbReference>
<feature type="binding site" evidence="6">
    <location>
        <position position="133"/>
    </location>
    <ligand>
        <name>ATP</name>
        <dbReference type="ChEBI" id="CHEBI:30616"/>
    </ligand>
</feature>
<feature type="compositionally biased region" description="Acidic residues" evidence="8">
    <location>
        <begin position="1178"/>
        <end position="1192"/>
    </location>
</feature>
<keyword evidence="2" id="KW-0808">Transferase</keyword>
<feature type="compositionally biased region" description="Pro residues" evidence="8">
    <location>
        <begin position="752"/>
        <end position="763"/>
    </location>
</feature>
<feature type="coiled-coil region" evidence="7">
    <location>
        <begin position="897"/>
        <end position="924"/>
    </location>
</feature>
<evidence type="ECO:0000259" key="9">
    <source>
        <dbReference type="PROSITE" id="PS50011"/>
    </source>
</evidence>
<dbReference type="GO" id="GO:0050321">
    <property type="term" value="F:tau-protein kinase activity"/>
    <property type="evidence" value="ECO:0007669"/>
    <property type="project" value="TreeGrafter"/>
</dbReference>
<protein>
    <submittedName>
        <fullName evidence="11">Protein kinase domain-containing protein</fullName>
    </submittedName>
</protein>
<feature type="compositionally biased region" description="Pro residues" evidence="8">
    <location>
        <begin position="1303"/>
        <end position="1325"/>
    </location>
</feature>
<proteinExistence type="predicted"/>
<feature type="compositionally biased region" description="Low complexity" evidence="8">
    <location>
        <begin position="727"/>
        <end position="751"/>
    </location>
</feature>
<keyword evidence="10" id="KW-1185">Reference proteome</keyword>
<feature type="region of interest" description="Disordered" evidence="8">
    <location>
        <begin position="1370"/>
        <end position="1394"/>
    </location>
</feature>
<feature type="compositionally biased region" description="Gly residues" evidence="8">
    <location>
        <begin position="1140"/>
        <end position="1149"/>
    </location>
</feature>
<feature type="compositionally biased region" description="Basic and acidic residues" evidence="8">
    <location>
        <begin position="503"/>
        <end position="528"/>
    </location>
</feature>
<feature type="compositionally biased region" description="Acidic residues" evidence="8">
    <location>
        <begin position="878"/>
        <end position="895"/>
    </location>
</feature>
<keyword evidence="5 6" id="KW-0067">ATP-binding</keyword>
<dbReference type="InterPro" id="IPR000719">
    <property type="entry name" value="Prot_kinase_dom"/>
</dbReference>
<dbReference type="FunFam" id="1.10.510.10:FF:000389">
    <property type="entry name" value="Uncharacterized protein, isoform E"/>
    <property type="match status" value="1"/>
</dbReference>
<dbReference type="PANTHER" id="PTHR24346">
    <property type="entry name" value="MAP/MICROTUBULE AFFINITY-REGULATING KINASE"/>
    <property type="match status" value="1"/>
</dbReference>
<dbReference type="InterPro" id="IPR011009">
    <property type="entry name" value="Kinase-like_dom_sf"/>
</dbReference>
<keyword evidence="4" id="KW-0418">Kinase</keyword>
<keyword evidence="7" id="KW-0175">Coiled coil</keyword>
<feature type="compositionally biased region" description="Basic and acidic residues" evidence="8">
    <location>
        <begin position="712"/>
        <end position="726"/>
    </location>
</feature>
<feature type="compositionally biased region" description="Polar residues" evidence="8">
    <location>
        <begin position="1373"/>
        <end position="1387"/>
    </location>
</feature>
<feature type="compositionally biased region" description="Low complexity" evidence="8">
    <location>
        <begin position="1112"/>
        <end position="1125"/>
    </location>
</feature>
<feature type="region of interest" description="Disordered" evidence="8">
    <location>
        <begin position="1299"/>
        <end position="1326"/>
    </location>
</feature>
<evidence type="ECO:0000256" key="2">
    <source>
        <dbReference type="ARBA" id="ARBA00022679"/>
    </source>
</evidence>
<feature type="region of interest" description="Disordered" evidence="8">
    <location>
        <begin position="689"/>
        <end position="810"/>
    </location>
</feature>
<dbReference type="GO" id="GO:0000226">
    <property type="term" value="P:microtubule cytoskeleton organization"/>
    <property type="evidence" value="ECO:0007669"/>
    <property type="project" value="TreeGrafter"/>
</dbReference>
<evidence type="ECO:0000256" key="4">
    <source>
        <dbReference type="ARBA" id="ARBA00022777"/>
    </source>
</evidence>
<feature type="compositionally biased region" description="Basic and acidic residues" evidence="8">
    <location>
        <begin position="469"/>
        <end position="489"/>
    </location>
</feature>
<dbReference type="InterPro" id="IPR017441">
    <property type="entry name" value="Protein_kinase_ATP_BS"/>
</dbReference>
<dbReference type="GO" id="GO:0035556">
    <property type="term" value="P:intracellular signal transduction"/>
    <property type="evidence" value="ECO:0007669"/>
    <property type="project" value="TreeGrafter"/>
</dbReference>
<feature type="region of interest" description="Disordered" evidence="8">
    <location>
        <begin position="950"/>
        <end position="986"/>
    </location>
</feature>
<evidence type="ECO:0000256" key="6">
    <source>
        <dbReference type="PROSITE-ProRule" id="PRU10141"/>
    </source>
</evidence>
<dbReference type="SMART" id="SM00220">
    <property type="entry name" value="S_TKc"/>
    <property type="match status" value="1"/>
</dbReference>
<feature type="region of interest" description="Disordered" evidence="8">
    <location>
        <begin position="869"/>
        <end position="895"/>
    </location>
</feature>
<feature type="domain" description="Protein kinase" evidence="9">
    <location>
        <begin position="100"/>
        <end position="352"/>
    </location>
</feature>
<organism evidence="10 11">
    <name type="scientific">Globodera rostochiensis</name>
    <name type="common">Golden nematode worm</name>
    <name type="synonym">Heterodera rostochiensis</name>
    <dbReference type="NCBI Taxonomy" id="31243"/>
    <lineage>
        <taxon>Eukaryota</taxon>
        <taxon>Metazoa</taxon>
        <taxon>Ecdysozoa</taxon>
        <taxon>Nematoda</taxon>
        <taxon>Chromadorea</taxon>
        <taxon>Rhabditida</taxon>
        <taxon>Tylenchina</taxon>
        <taxon>Tylenchomorpha</taxon>
        <taxon>Tylenchoidea</taxon>
        <taxon>Heteroderidae</taxon>
        <taxon>Heteroderinae</taxon>
        <taxon>Globodera</taxon>
    </lineage>
</organism>
<keyword evidence="1" id="KW-0723">Serine/threonine-protein kinase</keyword>
<feature type="region of interest" description="Disordered" evidence="8">
    <location>
        <begin position="415"/>
        <end position="605"/>
    </location>
</feature>
<accession>A0A914I4A8</accession>
<evidence type="ECO:0000256" key="1">
    <source>
        <dbReference type="ARBA" id="ARBA00022527"/>
    </source>
</evidence>
<feature type="region of interest" description="Disordered" evidence="8">
    <location>
        <begin position="1960"/>
        <end position="1979"/>
    </location>
</feature>
<reference evidence="11" key="1">
    <citation type="submission" date="2022-11" db="UniProtKB">
        <authorList>
            <consortium name="WormBaseParasite"/>
        </authorList>
    </citation>
    <scope>IDENTIFICATION</scope>
</reference>
<dbReference type="GO" id="GO:0005524">
    <property type="term" value="F:ATP binding"/>
    <property type="evidence" value="ECO:0007669"/>
    <property type="project" value="UniProtKB-UniRule"/>
</dbReference>
<evidence type="ECO:0000313" key="11">
    <source>
        <dbReference type="WBParaSite" id="Gr19_v10_g6685.t1"/>
    </source>
</evidence>
<dbReference type="FunFam" id="3.30.200.20:FF:000042">
    <property type="entry name" value="Aurora kinase A"/>
    <property type="match status" value="1"/>
</dbReference>
<feature type="compositionally biased region" description="Polar residues" evidence="8">
    <location>
        <begin position="689"/>
        <end position="701"/>
    </location>
</feature>
<feature type="compositionally biased region" description="Low complexity" evidence="8">
    <location>
        <begin position="564"/>
        <end position="605"/>
    </location>
</feature>
<evidence type="ECO:0000313" key="10">
    <source>
        <dbReference type="Proteomes" id="UP000887572"/>
    </source>
</evidence>
<name>A0A914I4A8_GLORO</name>
<feature type="compositionally biased region" description="Low complexity" evidence="8">
    <location>
        <begin position="1228"/>
        <end position="1255"/>
    </location>
</feature>
<feature type="compositionally biased region" description="Basic and acidic residues" evidence="8">
    <location>
        <begin position="1158"/>
        <end position="1168"/>
    </location>
</feature>
<dbReference type="WBParaSite" id="Gr19_v10_g6685.t1">
    <property type="protein sequence ID" value="Gr19_v10_g6685.t1"/>
    <property type="gene ID" value="Gr19_v10_g6685"/>
</dbReference>
<feature type="compositionally biased region" description="Basic and acidic residues" evidence="8">
    <location>
        <begin position="542"/>
        <end position="560"/>
    </location>
</feature>
<dbReference type="PROSITE" id="PS50011">
    <property type="entry name" value="PROTEIN_KINASE_DOM"/>
    <property type="match status" value="1"/>
</dbReference>
<evidence type="ECO:0000256" key="3">
    <source>
        <dbReference type="ARBA" id="ARBA00022741"/>
    </source>
</evidence>
<dbReference type="GO" id="GO:0005737">
    <property type="term" value="C:cytoplasm"/>
    <property type="evidence" value="ECO:0007669"/>
    <property type="project" value="TreeGrafter"/>
</dbReference>